<evidence type="ECO:0000313" key="3">
    <source>
        <dbReference type="Proteomes" id="UP000290365"/>
    </source>
</evidence>
<dbReference type="GO" id="GO:0003677">
    <property type="term" value="F:DNA binding"/>
    <property type="evidence" value="ECO:0007669"/>
    <property type="project" value="InterPro"/>
</dbReference>
<proteinExistence type="predicted"/>
<dbReference type="GO" id="GO:0004803">
    <property type="term" value="F:transposase activity"/>
    <property type="evidence" value="ECO:0007669"/>
    <property type="project" value="InterPro"/>
</dbReference>
<dbReference type="Proteomes" id="UP000290365">
    <property type="component" value="Chromosome"/>
</dbReference>
<accession>A0A4V0Z0J5</accession>
<evidence type="ECO:0000313" key="2">
    <source>
        <dbReference type="EMBL" id="QBD83441.1"/>
    </source>
</evidence>
<keyword evidence="3" id="KW-1185">Reference proteome</keyword>
<reference evidence="2 3" key="1">
    <citation type="submission" date="2019-01" db="EMBL/GenBank/DDBJ databases">
        <title>Ktedonosporobacter rubrisoli SCAWS-G2.</title>
        <authorList>
            <person name="Huang Y."/>
            <person name="Yan B."/>
        </authorList>
    </citation>
    <scope>NUCLEOTIDE SEQUENCE [LARGE SCALE GENOMIC DNA]</scope>
    <source>
        <strain evidence="2 3">SCAWS-G2</strain>
    </source>
</reference>
<dbReference type="InterPro" id="IPR002559">
    <property type="entry name" value="Transposase_11"/>
</dbReference>
<name>A0A4V0Z0J5_KTERU</name>
<dbReference type="KEGG" id="kbs:EPA93_11240"/>
<dbReference type="OrthoDB" id="155660at2"/>
<protein>
    <recommendedName>
        <fullName evidence="1">Transposase IS4-like domain-containing protein</fullName>
    </recommendedName>
</protein>
<organism evidence="2 3">
    <name type="scientific">Ktedonosporobacter rubrisoli</name>
    <dbReference type="NCBI Taxonomy" id="2509675"/>
    <lineage>
        <taxon>Bacteria</taxon>
        <taxon>Bacillati</taxon>
        <taxon>Chloroflexota</taxon>
        <taxon>Ktedonobacteria</taxon>
        <taxon>Ktedonobacterales</taxon>
        <taxon>Ktedonosporobacteraceae</taxon>
        <taxon>Ktedonosporobacter</taxon>
    </lineage>
</organism>
<dbReference type="Pfam" id="PF01609">
    <property type="entry name" value="DDE_Tnp_1"/>
    <property type="match status" value="1"/>
</dbReference>
<dbReference type="EMBL" id="CP035758">
    <property type="protein sequence ID" value="QBD83441.1"/>
    <property type="molecule type" value="Genomic_DNA"/>
</dbReference>
<evidence type="ECO:0000259" key="1">
    <source>
        <dbReference type="Pfam" id="PF01609"/>
    </source>
</evidence>
<feature type="domain" description="Transposase IS4-like" evidence="1">
    <location>
        <begin position="18"/>
        <end position="213"/>
    </location>
</feature>
<gene>
    <name evidence="2" type="ORF">EPA93_11240</name>
</gene>
<dbReference type="GO" id="GO:0006313">
    <property type="term" value="P:DNA transposition"/>
    <property type="evidence" value="ECO:0007669"/>
    <property type="project" value="InterPro"/>
</dbReference>
<dbReference type="AlphaFoldDB" id="A0A4V0Z0J5"/>
<sequence length="230" mass="26536">MGIWQWSDQCHIPEYGDLILAEYTQPFNKNDITYYHSLYQQIVATLGFRPRQVTADAAFDAWDVYQTCAEHGGIAAIPINAHGHPLPNRETDGTPRCDRGLRMFASYQFDHTNGYRAQRFCCPLLYPVPMGQTCEHKQFLKEKGCVKDINIELGGLQRVLLDRTSQTYKTIYRQRTSAERINSQAKSWDIERPKVCNGHSVANLNTLTYILINVRVLQRVYAVNLVYRRC</sequence>